<dbReference type="InterPro" id="IPR015943">
    <property type="entry name" value="WD40/YVTN_repeat-like_dom_sf"/>
</dbReference>
<dbReference type="Proteomes" id="UP001152321">
    <property type="component" value="Unassembled WGS sequence"/>
</dbReference>
<dbReference type="EMBL" id="JANRMI010000002">
    <property type="protein sequence ID" value="MDG0816581.1"/>
    <property type="molecule type" value="Genomic_DNA"/>
</dbReference>
<dbReference type="Gene3D" id="2.130.10.10">
    <property type="entry name" value="YVTN repeat-like/Quinoprotein amine dehydrogenase"/>
    <property type="match status" value="1"/>
</dbReference>
<dbReference type="PANTHER" id="PTHR34512">
    <property type="entry name" value="CELL SURFACE PROTEIN"/>
    <property type="match status" value="1"/>
</dbReference>
<sequence>MKIQSLYSSAVIMSLMLMGCSTLNSTMSNLGESWSSRNNKRTFEVKTAWVRSTTEKDNLGFRKINRMTPILVGNLVIQGNGVDGIAAYERETGDLKWRLPVVNGVEPSAALIRDRLFFGASDGNFYSIEASTGRVQWTFPTKIENLSEPLLDEGVVYFLSGSNVFYALDAATGKQLWLYSRQDTSQFSIRGGSKAALRNGILYVGFSDGSLVALNAKSGNVVWELQLNRNKRFRDIDATPVIDGDQIYIAGYDDKLYCVSAEKGEVVWRVDGGGYSGVSISGDKLFYPTTGGEVLALQKANGEKLWSYKVKDGIPTQVKIFKGIIAFGESQGRLQFLDLNTGKVLGEMEPGRGILSAPQVDEKNNRVYFISGEANLYAIDAAWVKKDYFQE</sequence>
<dbReference type="InterPro" id="IPR018391">
    <property type="entry name" value="PQQ_b-propeller_rpt"/>
</dbReference>
<evidence type="ECO:0000256" key="1">
    <source>
        <dbReference type="SAM" id="SignalP"/>
    </source>
</evidence>
<dbReference type="RefSeq" id="WP_277578059.1">
    <property type="nucleotide sequence ID" value="NZ_JANRMI010000002.1"/>
</dbReference>
<evidence type="ECO:0000259" key="2">
    <source>
        <dbReference type="Pfam" id="PF13360"/>
    </source>
</evidence>
<comment type="caution">
    <text evidence="3">The sequence shown here is derived from an EMBL/GenBank/DDBJ whole genome shotgun (WGS) entry which is preliminary data.</text>
</comment>
<keyword evidence="4" id="KW-1185">Reference proteome</keyword>
<dbReference type="InterPro" id="IPR002372">
    <property type="entry name" value="PQQ_rpt_dom"/>
</dbReference>
<dbReference type="SMART" id="SM00564">
    <property type="entry name" value="PQQ"/>
    <property type="match status" value="7"/>
</dbReference>
<dbReference type="SUPFAM" id="SSF50998">
    <property type="entry name" value="Quinoprotein alcohol dehydrogenase-like"/>
    <property type="match status" value="1"/>
</dbReference>
<name>A0ABT6DIB2_9BACT</name>
<protein>
    <submittedName>
        <fullName evidence="3">PQQ-binding-like beta-propeller repeat protein</fullName>
    </submittedName>
</protein>
<keyword evidence="1" id="KW-0732">Signal</keyword>
<feature type="signal peptide" evidence="1">
    <location>
        <begin position="1"/>
        <end position="23"/>
    </location>
</feature>
<reference evidence="3" key="1">
    <citation type="submission" date="2022-08" db="EMBL/GenBank/DDBJ databases">
        <title>Novel Bdellovibrio Species Isolated from Svalbard: Designation Bdellovibrio svalbardensis.</title>
        <authorList>
            <person name="Mitchell R.J."/>
            <person name="Choi S.Y."/>
        </authorList>
    </citation>
    <scope>NUCLEOTIDE SEQUENCE</scope>
    <source>
        <strain evidence="3">PAP01</strain>
    </source>
</reference>
<feature type="domain" description="Pyrrolo-quinoline quinone repeat" evidence="2">
    <location>
        <begin position="85"/>
        <end position="308"/>
    </location>
</feature>
<accession>A0ABT6DIB2</accession>
<gene>
    <name evidence="3" type="ORF">NWE73_09415</name>
</gene>
<dbReference type="PROSITE" id="PS51257">
    <property type="entry name" value="PROKAR_LIPOPROTEIN"/>
    <property type="match status" value="1"/>
</dbReference>
<proteinExistence type="predicted"/>
<evidence type="ECO:0000313" key="4">
    <source>
        <dbReference type="Proteomes" id="UP001152321"/>
    </source>
</evidence>
<dbReference type="Pfam" id="PF13360">
    <property type="entry name" value="PQQ_2"/>
    <property type="match status" value="1"/>
</dbReference>
<dbReference type="InterPro" id="IPR011047">
    <property type="entry name" value="Quinoprotein_ADH-like_sf"/>
</dbReference>
<feature type="chain" id="PRO_5047491857" evidence="1">
    <location>
        <begin position="24"/>
        <end position="391"/>
    </location>
</feature>
<dbReference type="PANTHER" id="PTHR34512:SF30">
    <property type="entry name" value="OUTER MEMBRANE PROTEIN ASSEMBLY FACTOR BAMB"/>
    <property type="match status" value="1"/>
</dbReference>
<organism evidence="3 4">
    <name type="scientific">Bdellovibrio svalbardensis</name>
    <dbReference type="NCBI Taxonomy" id="2972972"/>
    <lineage>
        <taxon>Bacteria</taxon>
        <taxon>Pseudomonadati</taxon>
        <taxon>Bdellovibrionota</taxon>
        <taxon>Bdellovibrionia</taxon>
        <taxon>Bdellovibrionales</taxon>
        <taxon>Pseudobdellovibrionaceae</taxon>
        <taxon>Bdellovibrio</taxon>
    </lineage>
</organism>
<dbReference type="Gene3D" id="2.40.10.480">
    <property type="match status" value="1"/>
</dbReference>
<evidence type="ECO:0000313" key="3">
    <source>
        <dbReference type="EMBL" id="MDG0816581.1"/>
    </source>
</evidence>